<accession>A0A084WNS5</accession>
<feature type="compositionally biased region" description="Basic and acidic residues" evidence="1">
    <location>
        <begin position="1"/>
        <end position="18"/>
    </location>
</feature>
<sequence length="62" mass="6106">MEELAVAHRSGESFDHNAFEPSIKCDSNNAEISHTIASAGGGGGGGGGGDAGAGDGNREKFT</sequence>
<dbReference type="Proteomes" id="UP000030765">
    <property type="component" value="Unassembled WGS sequence"/>
</dbReference>
<dbReference type="EnsemblMetazoa" id="ASIC020026-RA">
    <property type="protein sequence ID" value="ASIC020026-PA"/>
    <property type="gene ID" value="ASIC020026"/>
</dbReference>
<protein>
    <submittedName>
        <fullName evidence="2 3">Uncharacterized protein</fullName>
    </submittedName>
</protein>
<keyword evidence="4" id="KW-1185">Reference proteome</keyword>
<reference evidence="2 4" key="1">
    <citation type="journal article" date="2014" name="BMC Genomics">
        <title>Genome sequence of Anopheles sinensis provides insight into genetics basis of mosquito competence for malaria parasites.</title>
        <authorList>
            <person name="Zhou D."/>
            <person name="Zhang D."/>
            <person name="Ding G."/>
            <person name="Shi L."/>
            <person name="Hou Q."/>
            <person name="Ye Y."/>
            <person name="Xu Y."/>
            <person name="Zhou H."/>
            <person name="Xiong C."/>
            <person name="Li S."/>
            <person name="Yu J."/>
            <person name="Hong S."/>
            <person name="Yu X."/>
            <person name="Zou P."/>
            <person name="Chen C."/>
            <person name="Chang X."/>
            <person name="Wang W."/>
            <person name="Lv Y."/>
            <person name="Sun Y."/>
            <person name="Ma L."/>
            <person name="Shen B."/>
            <person name="Zhu C."/>
        </authorList>
    </citation>
    <scope>NUCLEOTIDE SEQUENCE [LARGE SCALE GENOMIC DNA]</scope>
</reference>
<feature type="compositionally biased region" description="Gly residues" evidence="1">
    <location>
        <begin position="39"/>
        <end position="55"/>
    </location>
</feature>
<reference evidence="3" key="2">
    <citation type="submission" date="2020-05" db="UniProtKB">
        <authorList>
            <consortium name="EnsemblMetazoa"/>
        </authorList>
    </citation>
    <scope>IDENTIFICATION</scope>
</reference>
<evidence type="ECO:0000313" key="4">
    <source>
        <dbReference type="Proteomes" id="UP000030765"/>
    </source>
</evidence>
<name>A0A084WNS5_ANOSI</name>
<proteinExistence type="predicted"/>
<gene>
    <name evidence="2" type="ORF">ZHAS_00020026</name>
</gene>
<evidence type="ECO:0000313" key="3">
    <source>
        <dbReference type="EnsemblMetazoa" id="ASIC020026-PA"/>
    </source>
</evidence>
<feature type="region of interest" description="Disordered" evidence="1">
    <location>
        <begin position="36"/>
        <end position="62"/>
    </location>
</feature>
<dbReference type="EMBL" id="KE525356">
    <property type="protein sequence ID" value="KFB51869.1"/>
    <property type="molecule type" value="Genomic_DNA"/>
</dbReference>
<evidence type="ECO:0000313" key="2">
    <source>
        <dbReference type="EMBL" id="KFB51869.1"/>
    </source>
</evidence>
<organism evidence="2">
    <name type="scientific">Anopheles sinensis</name>
    <name type="common">Mosquito</name>
    <dbReference type="NCBI Taxonomy" id="74873"/>
    <lineage>
        <taxon>Eukaryota</taxon>
        <taxon>Metazoa</taxon>
        <taxon>Ecdysozoa</taxon>
        <taxon>Arthropoda</taxon>
        <taxon>Hexapoda</taxon>
        <taxon>Insecta</taxon>
        <taxon>Pterygota</taxon>
        <taxon>Neoptera</taxon>
        <taxon>Endopterygota</taxon>
        <taxon>Diptera</taxon>
        <taxon>Nematocera</taxon>
        <taxon>Culicoidea</taxon>
        <taxon>Culicidae</taxon>
        <taxon>Anophelinae</taxon>
        <taxon>Anopheles</taxon>
    </lineage>
</organism>
<accession>A0A1S4IT05</accession>
<dbReference type="VEuPathDB" id="VectorBase:ASIC020026"/>
<dbReference type="EMBL" id="ATLV01024676">
    <property type="status" value="NOT_ANNOTATED_CDS"/>
    <property type="molecule type" value="Genomic_DNA"/>
</dbReference>
<feature type="region of interest" description="Disordered" evidence="1">
    <location>
        <begin position="1"/>
        <end position="20"/>
    </location>
</feature>
<dbReference type="AlphaFoldDB" id="A0A084WNS5"/>
<evidence type="ECO:0000256" key="1">
    <source>
        <dbReference type="SAM" id="MobiDB-lite"/>
    </source>
</evidence>